<keyword evidence="3" id="KW-1185">Reference proteome</keyword>
<feature type="transmembrane region" description="Helical" evidence="1">
    <location>
        <begin position="99"/>
        <end position="129"/>
    </location>
</feature>
<dbReference type="EMBL" id="JAOZEW010000013">
    <property type="protein sequence ID" value="MCV9928664.1"/>
    <property type="molecule type" value="Genomic_DNA"/>
</dbReference>
<evidence type="ECO:0000313" key="2">
    <source>
        <dbReference type="EMBL" id="MCV9928664.1"/>
    </source>
</evidence>
<reference evidence="2" key="1">
    <citation type="submission" date="2022-10" db="EMBL/GenBank/DDBJ databases">
        <title>Two novel species of Flavobacterium.</title>
        <authorList>
            <person name="Liu Q."/>
            <person name="Xin Y.-H."/>
        </authorList>
    </citation>
    <scope>NUCLEOTIDE SEQUENCE</scope>
    <source>
        <strain evidence="2">LS1R49</strain>
    </source>
</reference>
<organism evidence="2 3">
    <name type="scientific">Flavobacterium shii</name>
    <dbReference type="NCBI Taxonomy" id="2987687"/>
    <lineage>
        <taxon>Bacteria</taxon>
        <taxon>Pseudomonadati</taxon>
        <taxon>Bacteroidota</taxon>
        <taxon>Flavobacteriia</taxon>
        <taxon>Flavobacteriales</taxon>
        <taxon>Flavobacteriaceae</taxon>
        <taxon>Flavobacterium</taxon>
    </lineage>
</organism>
<keyword evidence="1" id="KW-0812">Transmembrane</keyword>
<keyword evidence="1" id="KW-0472">Membrane</keyword>
<evidence type="ECO:0000313" key="3">
    <source>
        <dbReference type="Proteomes" id="UP001151079"/>
    </source>
</evidence>
<proteinExistence type="predicted"/>
<protein>
    <submittedName>
        <fullName evidence="2">DUF3592 domain-containing protein</fullName>
    </submittedName>
</protein>
<name>A0A9X3C4R6_9FLAO</name>
<accession>A0A9X3C4R6</accession>
<gene>
    <name evidence="2" type="ORF">OIU83_13425</name>
</gene>
<keyword evidence="1" id="KW-1133">Transmembrane helix</keyword>
<dbReference type="AlphaFoldDB" id="A0A9X3C4R6"/>
<dbReference type="Proteomes" id="UP001151079">
    <property type="component" value="Unassembled WGS sequence"/>
</dbReference>
<evidence type="ECO:0000256" key="1">
    <source>
        <dbReference type="SAM" id="Phobius"/>
    </source>
</evidence>
<dbReference type="RefSeq" id="WP_264206776.1">
    <property type="nucleotide sequence ID" value="NZ_JAOZEW010000013.1"/>
</dbReference>
<comment type="caution">
    <text evidence="2">The sequence shown here is derived from an EMBL/GenBank/DDBJ whole genome shotgun (WGS) entry which is preliminary data.</text>
</comment>
<sequence length="136" mass="15125">MLYKISLAIGILLSLVSLFILKESLTFIKKSERAEGTVIGFEEISGDGGSSYSPIFKIKTKDNQEITYTHTSSTSPPSWDIGEKATFLYKSNDPDSARILTYFGVFSWSIVLMGIAIPLIVIGSSYHFLKAYLRKL</sequence>